<evidence type="ECO:0000256" key="1">
    <source>
        <dbReference type="SAM" id="MobiDB-lite"/>
    </source>
</evidence>
<feature type="region of interest" description="Disordered" evidence="1">
    <location>
        <begin position="1"/>
        <end position="28"/>
    </location>
</feature>
<evidence type="ECO:0000313" key="2">
    <source>
        <dbReference type="EMBL" id="MFC6056544.1"/>
    </source>
</evidence>
<accession>A0ABW1LYM2</accession>
<proteinExistence type="predicted"/>
<keyword evidence="3" id="KW-1185">Reference proteome</keyword>
<dbReference type="Proteomes" id="UP001596242">
    <property type="component" value="Unassembled WGS sequence"/>
</dbReference>
<reference evidence="3" key="1">
    <citation type="journal article" date="2019" name="Int. J. Syst. Evol. Microbiol.">
        <title>The Global Catalogue of Microorganisms (GCM) 10K type strain sequencing project: providing services to taxonomists for standard genome sequencing and annotation.</title>
        <authorList>
            <consortium name="The Broad Institute Genomics Platform"/>
            <consortium name="The Broad Institute Genome Sequencing Center for Infectious Disease"/>
            <person name="Wu L."/>
            <person name="Ma J."/>
        </authorList>
    </citation>
    <scope>NUCLEOTIDE SEQUENCE [LARGE SCALE GENOMIC DNA]</scope>
    <source>
        <strain evidence="3">JCM 12763</strain>
    </source>
</reference>
<gene>
    <name evidence="2" type="ORF">ACFP50_14020</name>
</gene>
<dbReference type="EMBL" id="JBHSPT010000032">
    <property type="protein sequence ID" value="MFC6056544.1"/>
    <property type="molecule type" value="Genomic_DNA"/>
</dbReference>
<comment type="caution">
    <text evidence="2">The sequence shown here is derived from an EMBL/GenBank/DDBJ whole genome shotgun (WGS) entry which is preliminary data.</text>
</comment>
<name>A0ABW1LYM2_9ACTN</name>
<protein>
    <submittedName>
        <fullName evidence="2">Uncharacterized protein</fullName>
    </submittedName>
</protein>
<evidence type="ECO:0000313" key="3">
    <source>
        <dbReference type="Proteomes" id="UP001596242"/>
    </source>
</evidence>
<sequence>MSTATFTPGSQAGGRGAPHRGATAIGSVHHSPHRIGSALRAVRVFAESFFSVAVLGEYSEEAGVRRR</sequence>
<organism evidence="2 3">
    <name type="scientific">Streptomyces pratens</name>
    <dbReference type="NCBI Taxonomy" id="887456"/>
    <lineage>
        <taxon>Bacteria</taxon>
        <taxon>Bacillati</taxon>
        <taxon>Actinomycetota</taxon>
        <taxon>Actinomycetes</taxon>
        <taxon>Kitasatosporales</taxon>
        <taxon>Streptomycetaceae</taxon>
        <taxon>Streptomyces</taxon>
    </lineage>
</organism>
<dbReference type="RefSeq" id="WP_386396803.1">
    <property type="nucleotide sequence ID" value="NZ_JBHSPT010000032.1"/>
</dbReference>
<feature type="compositionally biased region" description="Polar residues" evidence="1">
    <location>
        <begin position="1"/>
        <end position="10"/>
    </location>
</feature>